<dbReference type="EMBL" id="BK014960">
    <property type="protein sequence ID" value="DAD84479.1"/>
    <property type="molecule type" value="Genomic_DNA"/>
</dbReference>
<reference evidence="1" key="1">
    <citation type="journal article" date="2021" name="Proc. Natl. Acad. Sci. U.S.A.">
        <title>A Catalog of Tens of Thousands of Viruses from Human Metagenomes Reveals Hidden Associations with Chronic Diseases.</title>
        <authorList>
            <person name="Tisza M.J."/>
            <person name="Buck C.B."/>
        </authorList>
    </citation>
    <scope>NUCLEOTIDE SEQUENCE</scope>
    <source>
        <strain evidence="1">CtCjb12</strain>
    </source>
</reference>
<evidence type="ECO:0000313" key="1">
    <source>
        <dbReference type="EMBL" id="DAD84479.1"/>
    </source>
</evidence>
<organism evidence="1">
    <name type="scientific">Myoviridae sp. ctCjb12</name>
    <dbReference type="NCBI Taxonomy" id="2826631"/>
    <lineage>
        <taxon>Viruses</taxon>
        <taxon>Duplodnaviria</taxon>
        <taxon>Heunggongvirae</taxon>
        <taxon>Uroviricota</taxon>
        <taxon>Caudoviricetes</taxon>
    </lineage>
</organism>
<sequence length="36" mass="4153">MRFLTKRIEAAGFRVCRFSFCTNCGIISMQSSLKLH</sequence>
<proteinExistence type="predicted"/>
<protein>
    <submittedName>
        <fullName evidence="1">Uncharacterized protein</fullName>
    </submittedName>
</protein>
<name>A0A8S5MQW1_9CAUD</name>
<accession>A0A8S5MQW1</accession>